<dbReference type="Pfam" id="PF13193">
    <property type="entry name" value="AMP-binding_C"/>
    <property type="match status" value="1"/>
</dbReference>
<dbReference type="PANTHER" id="PTHR43767">
    <property type="entry name" value="LONG-CHAIN-FATTY-ACID--COA LIGASE"/>
    <property type="match status" value="1"/>
</dbReference>
<name>A0A6L5Z6Y0_9RHOB</name>
<dbReference type="GO" id="GO:0016878">
    <property type="term" value="F:acid-thiol ligase activity"/>
    <property type="evidence" value="ECO:0007669"/>
    <property type="project" value="UniProtKB-ARBA"/>
</dbReference>
<dbReference type="PROSITE" id="PS00455">
    <property type="entry name" value="AMP_BINDING"/>
    <property type="match status" value="1"/>
</dbReference>
<evidence type="ECO:0000313" key="4">
    <source>
        <dbReference type="Proteomes" id="UP000474957"/>
    </source>
</evidence>
<gene>
    <name evidence="3" type="ORF">GE300_19210</name>
</gene>
<sequence>MATGFLLARFAAAGDKTAFVEADGSRESYAGLLARIEAAGAALDAAGVRPGAAVQLRGDFGAAATAFLLALWARGAAVIPVAPVSFEKAGEFAQVGQAEWIVDAASGAASGAIAPGPGSSEHPLYDDLRRRGVPGLVIFSSGTTGASKGAVHDATRLLSKFEGPGKDFRTLAFLLFDHIAGVDTLLYCLSNASTIVCPAERTPEAICRLIAAEAVEVLPTAPSFLNLMLLSGAQQAHDLSSLKIVTYGAEMMPQALLERVAAALPQARLVQKYGTSEIGALRSRSEGSASRWIRIGGHEDGRGAEWRVVDGLLEVRTGTAMLGYLNAPSPFTDDGWYRTGDRVEVKGDMVRFLGRDSDVINVGGQKVFPAEVEAEIARLDGVAEVAVSGSAHPILGAVVTARVRMTDPGAAPAAVRTAIRRGLAGRLEPYKIPQKIEVTDQPLVTDRFKQRRG</sequence>
<dbReference type="InterPro" id="IPR020845">
    <property type="entry name" value="AMP-binding_CS"/>
</dbReference>
<dbReference type="EMBL" id="WIND01000024">
    <property type="protein sequence ID" value="MSU91712.1"/>
    <property type="molecule type" value="Genomic_DNA"/>
</dbReference>
<keyword evidence="4" id="KW-1185">Reference proteome</keyword>
<organism evidence="3 4">
    <name type="scientific">Halovulum marinum</name>
    <dbReference type="NCBI Taxonomy" id="2662447"/>
    <lineage>
        <taxon>Bacteria</taxon>
        <taxon>Pseudomonadati</taxon>
        <taxon>Pseudomonadota</taxon>
        <taxon>Alphaproteobacteria</taxon>
        <taxon>Rhodobacterales</taxon>
        <taxon>Paracoccaceae</taxon>
        <taxon>Halovulum</taxon>
    </lineage>
</organism>
<dbReference type="SUPFAM" id="SSF56801">
    <property type="entry name" value="Acetyl-CoA synthetase-like"/>
    <property type="match status" value="1"/>
</dbReference>
<evidence type="ECO:0000313" key="3">
    <source>
        <dbReference type="EMBL" id="MSU91712.1"/>
    </source>
</evidence>
<dbReference type="Pfam" id="PF00501">
    <property type="entry name" value="AMP-binding"/>
    <property type="match status" value="2"/>
</dbReference>
<dbReference type="AlphaFoldDB" id="A0A6L5Z6Y0"/>
<reference evidence="3 4" key="1">
    <citation type="submission" date="2019-10" db="EMBL/GenBank/DDBJ databases">
        <title>Cognatihalovulum marinum gen. nov. sp. nov., a new member of the family Rhodobacteraceae isolated from deep seawater of the Northwest Indian Ocean.</title>
        <authorList>
            <person name="Ruan C."/>
            <person name="Wang J."/>
            <person name="Zheng X."/>
            <person name="Song L."/>
            <person name="Zhu Y."/>
            <person name="Huang Y."/>
            <person name="Lu Z."/>
            <person name="Du W."/>
            <person name="Huang L."/>
            <person name="Dai X."/>
        </authorList>
    </citation>
    <scope>NUCLEOTIDE SEQUENCE [LARGE SCALE GENOMIC DNA]</scope>
    <source>
        <strain evidence="3 4">2CG4</strain>
    </source>
</reference>
<dbReference type="InterPro" id="IPR025110">
    <property type="entry name" value="AMP-bd_C"/>
</dbReference>
<protein>
    <submittedName>
        <fullName evidence="3">AMP-binding protein</fullName>
    </submittedName>
</protein>
<comment type="caution">
    <text evidence="3">The sequence shown here is derived from an EMBL/GenBank/DDBJ whole genome shotgun (WGS) entry which is preliminary data.</text>
</comment>
<evidence type="ECO:0000259" key="1">
    <source>
        <dbReference type="Pfam" id="PF00501"/>
    </source>
</evidence>
<dbReference type="InterPro" id="IPR042099">
    <property type="entry name" value="ANL_N_sf"/>
</dbReference>
<feature type="domain" description="AMP-binding enzyme C-terminal" evidence="2">
    <location>
        <begin position="371"/>
        <end position="441"/>
    </location>
</feature>
<dbReference type="Gene3D" id="3.30.300.30">
    <property type="match status" value="1"/>
</dbReference>
<evidence type="ECO:0000259" key="2">
    <source>
        <dbReference type="Pfam" id="PF13193"/>
    </source>
</evidence>
<dbReference type="InterPro" id="IPR045851">
    <property type="entry name" value="AMP-bd_C_sf"/>
</dbReference>
<feature type="domain" description="AMP-dependent synthetase/ligase" evidence="1">
    <location>
        <begin position="136"/>
        <end position="283"/>
    </location>
</feature>
<proteinExistence type="predicted"/>
<dbReference type="PANTHER" id="PTHR43767:SF1">
    <property type="entry name" value="NONRIBOSOMAL PEPTIDE SYNTHASE PES1 (EUROFUNG)-RELATED"/>
    <property type="match status" value="1"/>
</dbReference>
<dbReference type="Proteomes" id="UP000474957">
    <property type="component" value="Unassembled WGS sequence"/>
</dbReference>
<dbReference type="InterPro" id="IPR050237">
    <property type="entry name" value="ATP-dep_AMP-bd_enzyme"/>
</dbReference>
<accession>A0A6L5Z6Y0</accession>
<dbReference type="InterPro" id="IPR000873">
    <property type="entry name" value="AMP-dep_synth/lig_dom"/>
</dbReference>
<dbReference type="RefSeq" id="WP_154449143.1">
    <property type="nucleotide sequence ID" value="NZ_WIND01000024.1"/>
</dbReference>
<dbReference type="CDD" id="cd04433">
    <property type="entry name" value="AFD_class_I"/>
    <property type="match status" value="1"/>
</dbReference>
<dbReference type="Gene3D" id="3.40.50.12780">
    <property type="entry name" value="N-terminal domain of ligase-like"/>
    <property type="match status" value="1"/>
</dbReference>
<feature type="domain" description="AMP-dependent synthetase/ligase" evidence="1">
    <location>
        <begin position="12"/>
        <end position="84"/>
    </location>
</feature>